<dbReference type="Proteomes" id="UP000198656">
    <property type="component" value="Unassembled WGS sequence"/>
</dbReference>
<evidence type="ECO:0000313" key="1">
    <source>
        <dbReference type="EMBL" id="SDI56598.1"/>
    </source>
</evidence>
<sequence length="53" mass="6067">MSADYKFIALDLYQECIDPLDSDTHSKLLAEKEQAFQHACQWTTLHPNSPSDL</sequence>
<dbReference type="RefSeq" id="WP_169315533.1">
    <property type="nucleotide sequence ID" value="NZ_FNCP01000051.1"/>
</dbReference>
<accession>A0A1G8LLP3</accession>
<name>A0A1G8LLP3_9FIRM</name>
<protein>
    <submittedName>
        <fullName evidence="1">Uncharacterized protein</fullName>
    </submittedName>
</protein>
<evidence type="ECO:0000313" key="2">
    <source>
        <dbReference type="Proteomes" id="UP000198656"/>
    </source>
</evidence>
<organism evidence="1 2">
    <name type="scientific">Desulfosporosinus hippei DSM 8344</name>
    <dbReference type="NCBI Taxonomy" id="1121419"/>
    <lineage>
        <taxon>Bacteria</taxon>
        <taxon>Bacillati</taxon>
        <taxon>Bacillota</taxon>
        <taxon>Clostridia</taxon>
        <taxon>Eubacteriales</taxon>
        <taxon>Desulfitobacteriaceae</taxon>
        <taxon>Desulfosporosinus</taxon>
    </lineage>
</organism>
<gene>
    <name evidence="1" type="ORF">SAMN05443529_1513</name>
</gene>
<dbReference type="AlphaFoldDB" id="A0A1G8LLP3"/>
<reference evidence="2" key="1">
    <citation type="submission" date="2016-10" db="EMBL/GenBank/DDBJ databases">
        <authorList>
            <person name="Varghese N."/>
            <person name="Submissions S."/>
        </authorList>
    </citation>
    <scope>NUCLEOTIDE SEQUENCE [LARGE SCALE GENOMIC DNA]</scope>
    <source>
        <strain evidence="2">DSM 8344</strain>
    </source>
</reference>
<keyword evidence="2" id="KW-1185">Reference proteome</keyword>
<dbReference type="EMBL" id="FNCP01000051">
    <property type="protein sequence ID" value="SDI56598.1"/>
    <property type="molecule type" value="Genomic_DNA"/>
</dbReference>
<proteinExistence type="predicted"/>